<proteinExistence type="predicted"/>
<name>A0A1L9MWW1_ASPTC</name>
<keyword evidence="3" id="KW-1185">Reference proteome</keyword>
<gene>
    <name evidence="2" type="ORF">ASPTUDRAFT_46928</name>
</gene>
<dbReference type="EMBL" id="KV878206">
    <property type="protein sequence ID" value="OJI81513.1"/>
    <property type="molecule type" value="Genomic_DNA"/>
</dbReference>
<dbReference type="VEuPathDB" id="FungiDB:ASPTUDRAFT_46928"/>
<accession>A0A1L9MWW1</accession>
<evidence type="ECO:0000313" key="3">
    <source>
        <dbReference type="Proteomes" id="UP000184304"/>
    </source>
</evidence>
<dbReference type="Proteomes" id="UP000184304">
    <property type="component" value="Unassembled WGS sequence"/>
</dbReference>
<feature type="region of interest" description="Disordered" evidence="1">
    <location>
        <begin position="31"/>
        <end position="83"/>
    </location>
</feature>
<dbReference type="AlphaFoldDB" id="A0A1L9MWW1"/>
<organism evidence="2 3">
    <name type="scientific">Aspergillus tubingensis (strain CBS 134.48)</name>
    <dbReference type="NCBI Taxonomy" id="767770"/>
    <lineage>
        <taxon>Eukaryota</taxon>
        <taxon>Fungi</taxon>
        <taxon>Dikarya</taxon>
        <taxon>Ascomycota</taxon>
        <taxon>Pezizomycotina</taxon>
        <taxon>Eurotiomycetes</taxon>
        <taxon>Eurotiomycetidae</taxon>
        <taxon>Eurotiales</taxon>
        <taxon>Aspergillaceae</taxon>
        <taxon>Aspergillus</taxon>
        <taxon>Aspergillus subgen. Circumdati</taxon>
    </lineage>
</organism>
<sequence>MNALRVRHSTPEQCNYGRNRIHHYIVTYTCSTNNTDNKSKVNPANSHISSSSTPYEANSSSEPDTMNSTPGPNQANQRTIPGT</sequence>
<reference evidence="3" key="1">
    <citation type="journal article" date="2017" name="Genome Biol.">
        <title>Comparative genomics reveals high biological diversity and specific adaptations in the industrially and medically important fungal genus Aspergillus.</title>
        <authorList>
            <person name="de Vries R.P."/>
            <person name="Riley R."/>
            <person name="Wiebenga A."/>
            <person name="Aguilar-Osorio G."/>
            <person name="Amillis S."/>
            <person name="Uchima C.A."/>
            <person name="Anderluh G."/>
            <person name="Asadollahi M."/>
            <person name="Askin M."/>
            <person name="Barry K."/>
            <person name="Battaglia E."/>
            <person name="Bayram O."/>
            <person name="Benocci T."/>
            <person name="Braus-Stromeyer S.A."/>
            <person name="Caldana C."/>
            <person name="Canovas D."/>
            <person name="Cerqueira G.C."/>
            <person name="Chen F."/>
            <person name="Chen W."/>
            <person name="Choi C."/>
            <person name="Clum A."/>
            <person name="Dos Santos R.A."/>
            <person name="Damasio A.R."/>
            <person name="Diallinas G."/>
            <person name="Emri T."/>
            <person name="Fekete E."/>
            <person name="Flipphi M."/>
            <person name="Freyberg S."/>
            <person name="Gallo A."/>
            <person name="Gournas C."/>
            <person name="Habgood R."/>
            <person name="Hainaut M."/>
            <person name="Harispe M.L."/>
            <person name="Henrissat B."/>
            <person name="Hilden K.S."/>
            <person name="Hope R."/>
            <person name="Hossain A."/>
            <person name="Karabika E."/>
            <person name="Karaffa L."/>
            <person name="Karanyi Z."/>
            <person name="Krasevec N."/>
            <person name="Kuo A."/>
            <person name="Kusch H."/>
            <person name="LaButti K."/>
            <person name="Lagendijk E.L."/>
            <person name="Lapidus A."/>
            <person name="Levasseur A."/>
            <person name="Lindquist E."/>
            <person name="Lipzen A."/>
            <person name="Logrieco A.F."/>
            <person name="MacCabe A."/>
            <person name="Maekelae M.R."/>
            <person name="Malavazi I."/>
            <person name="Melin P."/>
            <person name="Meyer V."/>
            <person name="Mielnichuk N."/>
            <person name="Miskei M."/>
            <person name="Molnar A.P."/>
            <person name="Mule G."/>
            <person name="Ngan C.Y."/>
            <person name="Orejas M."/>
            <person name="Orosz E."/>
            <person name="Ouedraogo J.P."/>
            <person name="Overkamp K.M."/>
            <person name="Park H.-S."/>
            <person name="Perrone G."/>
            <person name="Piumi F."/>
            <person name="Punt P.J."/>
            <person name="Ram A.F."/>
            <person name="Ramon A."/>
            <person name="Rauscher S."/>
            <person name="Record E."/>
            <person name="Riano-Pachon D.M."/>
            <person name="Robert V."/>
            <person name="Roehrig J."/>
            <person name="Ruller R."/>
            <person name="Salamov A."/>
            <person name="Salih N.S."/>
            <person name="Samson R.A."/>
            <person name="Sandor E."/>
            <person name="Sanguinetti M."/>
            <person name="Schuetze T."/>
            <person name="Sepcic K."/>
            <person name="Shelest E."/>
            <person name="Sherlock G."/>
            <person name="Sophianopoulou V."/>
            <person name="Squina F.M."/>
            <person name="Sun H."/>
            <person name="Susca A."/>
            <person name="Todd R.B."/>
            <person name="Tsang A."/>
            <person name="Unkles S.E."/>
            <person name="van de Wiele N."/>
            <person name="van Rossen-Uffink D."/>
            <person name="Oliveira J.V."/>
            <person name="Vesth T.C."/>
            <person name="Visser J."/>
            <person name="Yu J.-H."/>
            <person name="Zhou M."/>
            <person name="Andersen M.R."/>
            <person name="Archer D.B."/>
            <person name="Baker S.E."/>
            <person name="Benoit I."/>
            <person name="Brakhage A.A."/>
            <person name="Braus G.H."/>
            <person name="Fischer R."/>
            <person name="Frisvad J.C."/>
            <person name="Goldman G.H."/>
            <person name="Houbraken J."/>
            <person name="Oakley B."/>
            <person name="Pocsi I."/>
            <person name="Scazzocchio C."/>
            <person name="Seiboth B."/>
            <person name="vanKuyk P.A."/>
            <person name="Wortman J."/>
            <person name="Dyer P.S."/>
            <person name="Grigoriev I.V."/>
        </authorList>
    </citation>
    <scope>NUCLEOTIDE SEQUENCE [LARGE SCALE GENOMIC DNA]</scope>
    <source>
        <strain evidence="3">CBS 134.48</strain>
    </source>
</reference>
<evidence type="ECO:0000256" key="1">
    <source>
        <dbReference type="SAM" id="MobiDB-lite"/>
    </source>
</evidence>
<protein>
    <submittedName>
        <fullName evidence="2">Uncharacterized protein</fullName>
    </submittedName>
</protein>
<evidence type="ECO:0000313" key="2">
    <source>
        <dbReference type="EMBL" id="OJI81513.1"/>
    </source>
</evidence>